<keyword evidence="2" id="KW-0378">Hydrolase</keyword>
<reference evidence="2 3" key="1">
    <citation type="submission" date="2020-06" db="EMBL/GenBank/DDBJ databases">
        <title>Description of novel acetic acid bacteria.</title>
        <authorList>
            <person name="Sombolestani A."/>
        </authorList>
    </citation>
    <scope>NUCLEOTIDE SEQUENCE [LARGE SCALE GENOMIC DNA]</scope>
    <source>
        <strain evidence="2 3">LMG 27010</strain>
    </source>
</reference>
<evidence type="ECO:0000259" key="1">
    <source>
        <dbReference type="Pfam" id="PF03372"/>
    </source>
</evidence>
<dbReference type="GO" id="GO:0004519">
    <property type="term" value="F:endonuclease activity"/>
    <property type="evidence" value="ECO:0007669"/>
    <property type="project" value="UniProtKB-KW"/>
</dbReference>
<dbReference type="AlphaFoldDB" id="A0A850P8V6"/>
<dbReference type="Pfam" id="PF03372">
    <property type="entry name" value="Exo_endo_phos"/>
    <property type="match status" value="1"/>
</dbReference>
<evidence type="ECO:0000313" key="2">
    <source>
        <dbReference type="EMBL" id="NVN39403.1"/>
    </source>
</evidence>
<dbReference type="Gene3D" id="3.60.10.10">
    <property type="entry name" value="Endonuclease/exonuclease/phosphatase"/>
    <property type="match status" value="1"/>
</dbReference>
<organism evidence="2 3">
    <name type="scientific">Ameyamaea chiangmaiensis</name>
    <dbReference type="NCBI Taxonomy" id="442969"/>
    <lineage>
        <taxon>Bacteria</taxon>
        <taxon>Pseudomonadati</taxon>
        <taxon>Pseudomonadota</taxon>
        <taxon>Alphaproteobacteria</taxon>
        <taxon>Acetobacterales</taxon>
        <taxon>Acetobacteraceae</taxon>
        <taxon>Ameyamaea</taxon>
    </lineage>
</organism>
<dbReference type="InterPro" id="IPR036691">
    <property type="entry name" value="Endo/exonu/phosph_ase_sf"/>
</dbReference>
<dbReference type="SUPFAM" id="SSF56219">
    <property type="entry name" value="DNase I-like"/>
    <property type="match status" value="1"/>
</dbReference>
<name>A0A850P8V6_9PROT</name>
<sequence>MALGCFPAHVDAVPLKLATWNLAWLTSRAAGDPALPPDVIGHSEADLSRLQAYARRLDADIVGIEEVDDVKAAQRLFPTPLYSVVLTDDDVVQKVGLAIKRPWTVTRNPTLRELDVSDKAAAHHLRSGLDVTVHNGPHALRVLVVHLKTGCWDDPLGERGHSCPILRQQLAVLDNWVLERQDEGEPFAIIGDFNRRMTSGDPFYQSLAQQGGALTLTTAGLASPCWGGEYFIDHILLGNQARQWLDTGSLRVLTYQEPATEKPHLSDHCPVSVTLTPR</sequence>
<accession>A0A850P8V6</accession>
<evidence type="ECO:0000313" key="3">
    <source>
        <dbReference type="Proteomes" id="UP000585665"/>
    </source>
</evidence>
<keyword evidence="2" id="KW-0269">Exonuclease</keyword>
<gene>
    <name evidence="2" type="ORF">HUK82_02320</name>
</gene>
<dbReference type="GO" id="GO:0004527">
    <property type="term" value="F:exonuclease activity"/>
    <property type="evidence" value="ECO:0007669"/>
    <property type="project" value="UniProtKB-KW"/>
</dbReference>
<protein>
    <submittedName>
        <fullName evidence="2">Endonuclease/exonuclease/phosphatase family protein</fullName>
    </submittedName>
</protein>
<keyword evidence="2" id="KW-0540">Nuclease</keyword>
<comment type="caution">
    <text evidence="2">The sequence shown here is derived from an EMBL/GenBank/DDBJ whole genome shotgun (WGS) entry which is preliminary data.</text>
</comment>
<keyword evidence="2" id="KW-0255">Endonuclease</keyword>
<dbReference type="Proteomes" id="UP000585665">
    <property type="component" value="Unassembled WGS sequence"/>
</dbReference>
<dbReference type="InterPro" id="IPR005135">
    <property type="entry name" value="Endo/exonuclease/phosphatase"/>
</dbReference>
<feature type="domain" description="Endonuclease/exonuclease/phosphatase" evidence="1">
    <location>
        <begin position="18"/>
        <end position="239"/>
    </location>
</feature>
<proteinExistence type="predicted"/>
<dbReference type="EMBL" id="JABXXR010000008">
    <property type="protein sequence ID" value="NVN39403.1"/>
    <property type="molecule type" value="Genomic_DNA"/>
</dbReference>
<keyword evidence="3" id="KW-1185">Reference proteome</keyword>